<evidence type="ECO:0000256" key="1">
    <source>
        <dbReference type="ARBA" id="ARBA00009947"/>
    </source>
</evidence>
<reference evidence="3" key="1">
    <citation type="submission" date="2025-05" db="UniProtKB">
        <authorList>
            <consortium name="Ensembl"/>
        </authorList>
    </citation>
    <scope>IDENTIFICATION</scope>
</reference>
<evidence type="ECO:0000256" key="2">
    <source>
        <dbReference type="RuleBase" id="RU003876"/>
    </source>
</evidence>
<dbReference type="GO" id="GO:0006334">
    <property type="term" value="P:nucleosome assembly"/>
    <property type="evidence" value="ECO:0007669"/>
    <property type="project" value="InterPro"/>
</dbReference>
<dbReference type="SUPFAM" id="SSF143113">
    <property type="entry name" value="NAP-like"/>
    <property type="match status" value="1"/>
</dbReference>
<name>A0A8D0YNH5_PIG</name>
<dbReference type="Gene3D" id="1.20.5.1500">
    <property type="match status" value="1"/>
</dbReference>
<protein>
    <submittedName>
        <fullName evidence="3">Uncharacterized protein</fullName>
    </submittedName>
</protein>
<dbReference type="Proteomes" id="UP000694728">
    <property type="component" value="Unplaced"/>
</dbReference>
<dbReference type="Pfam" id="PF00956">
    <property type="entry name" value="NAP"/>
    <property type="match status" value="1"/>
</dbReference>
<dbReference type="Gene3D" id="3.30.1120.90">
    <property type="entry name" value="Nucleosome assembly protein"/>
    <property type="match status" value="1"/>
</dbReference>
<dbReference type="AlphaFoldDB" id="A0A8D0YNH5"/>
<comment type="similarity">
    <text evidence="1 2">Belongs to the nucleosome assembly protein (NAP) family.</text>
</comment>
<dbReference type="GO" id="GO:0005634">
    <property type="term" value="C:nucleus"/>
    <property type="evidence" value="ECO:0007669"/>
    <property type="project" value="InterPro"/>
</dbReference>
<dbReference type="Proteomes" id="UP000694727">
    <property type="component" value="Unplaced"/>
</dbReference>
<sequence>RSSLVPHAVSSCWLYSGFDLNTEEKEQQEATEYIDEVYSEIGRLNEQASEQILKVEQKYNKLHQPFFQKRLKLIAKIPNFGVTTLGNHSQVSTLLGEVDEEALHYLTRVEVTAFENIKSGYRIDFYFDESPYFKINFSQKNFI</sequence>
<dbReference type="Proteomes" id="UP000694570">
    <property type="component" value="Unplaced"/>
</dbReference>
<dbReference type="Ensembl" id="ENSSSCT00055023474.1">
    <property type="protein sequence ID" value="ENSSSCP00055018560.1"/>
    <property type="gene ID" value="ENSSSCG00055012016.1"/>
</dbReference>
<dbReference type="Proteomes" id="UP000694724">
    <property type="component" value="Unplaced"/>
</dbReference>
<evidence type="ECO:0000313" key="3">
    <source>
        <dbReference type="Ensembl" id="ENSSSCP00035004822.1"/>
    </source>
</evidence>
<dbReference type="Ensembl" id="ENSSSCT00035014201.1">
    <property type="protein sequence ID" value="ENSSSCP00035004822.1"/>
    <property type="gene ID" value="ENSSSCG00035011327.1"/>
</dbReference>
<evidence type="ECO:0000313" key="4">
    <source>
        <dbReference type="Proteomes" id="UP000694720"/>
    </source>
</evidence>
<organism evidence="3 4">
    <name type="scientific">Sus scrofa</name>
    <name type="common">Pig</name>
    <dbReference type="NCBI Taxonomy" id="9823"/>
    <lineage>
        <taxon>Eukaryota</taxon>
        <taxon>Metazoa</taxon>
        <taxon>Chordata</taxon>
        <taxon>Craniata</taxon>
        <taxon>Vertebrata</taxon>
        <taxon>Euteleostomi</taxon>
        <taxon>Mammalia</taxon>
        <taxon>Eutheria</taxon>
        <taxon>Laurasiatheria</taxon>
        <taxon>Artiodactyla</taxon>
        <taxon>Suina</taxon>
        <taxon>Suidae</taxon>
        <taxon>Sus</taxon>
    </lineage>
</organism>
<proteinExistence type="inferred from homology"/>
<dbReference type="Ensembl" id="ENSSSCT00045047509.1">
    <property type="protein sequence ID" value="ENSSSCP00045032985.1"/>
    <property type="gene ID" value="ENSSSCG00045027930.1"/>
</dbReference>
<accession>A0A8D0YNH5</accession>
<dbReference type="Ensembl" id="ENSSSCT00025051271.1">
    <property type="protein sequence ID" value="ENSSSCP00025021885.1"/>
    <property type="gene ID" value="ENSSSCG00025037700.1"/>
</dbReference>
<dbReference type="PANTHER" id="PTHR11875">
    <property type="entry name" value="TESTIS-SPECIFIC Y-ENCODED PROTEIN"/>
    <property type="match status" value="1"/>
</dbReference>
<dbReference type="Proteomes" id="UP000694720">
    <property type="component" value="Unplaced"/>
</dbReference>
<dbReference type="InterPro" id="IPR037231">
    <property type="entry name" value="NAP-like_sf"/>
</dbReference>
<dbReference type="InterPro" id="IPR002164">
    <property type="entry name" value="NAP_family"/>
</dbReference>
<dbReference type="Ensembl" id="ENSSSCT00030058683.1">
    <property type="protein sequence ID" value="ENSSSCP00030026772.1"/>
    <property type="gene ID" value="ENSSSCG00030042174.1"/>
</dbReference>